<dbReference type="RefSeq" id="WP_016180008.1">
    <property type="nucleotide sequence ID" value="NZ_KE136363.1"/>
</dbReference>
<keyword evidence="3" id="KW-1185">Reference proteome</keyword>
<evidence type="ECO:0000313" key="1">
    <source>
        <dbReference type="EMBL" id="EOT45671.1"/>
    </source>
</evidence>
<dbReference type="EMBL" id="AHYV01000019">
    <property type="protein sequence ID" value="EOT45671.1"/>
    <property type="molecule type" value="Genomic_DNA"/>
</dbReference>
<proteinExistence type="predicted"/>
<protein>
    <recommendedName>
        <fullName evidence="5">LIM zinc-binding domain-containing protein</fullName>
    </recommendedName>
</protein>
<name>A0AAV3IVE9_ENTAV</name>
<evidence type="ECO:0000313" key="4">
    <source>
        <dbReference type="Proteomes" id="UP000014107"/>
    </source>
</evidence>
<accession>A0AAV3IVE9</accession>
<gene>
    <name evidence="2" type="ORF">I570_04073</name>
    <name evidence="1" type="ORF">OMU_02095</name>
</gene>
<sequence>MEECAECYAVNCRATPLLGKRDCLENHEQYLCGTCGRCICSQKDEKRQLQRIDFPF</sequence>
<dbReference type="AlphaFoldDB" id="A0AAV3IVE9"/>
<dbReference type="EMBL" id="ASWL01000008">
    <property type="protein sequence ID" value="EOU16924.1"/>
    <property type="molecule type" value="Genomic_DNA"/>
</dbReference>
<reference evidence="2 4" key="2">
    <citation type="submission" date="2013-03" db="EMBL/GenBank/DDBJ databases">
        <title>The Genome Sequence of Enterococcus avium ATCC_14025 (PacBio/Illumina hybrid assembly).</title>
        <authorList>
            <consortium name="The Broad Institute Genomics Platform"/>
            <consortium name="The Broad Institute Genome Sequencing Center for Infectious Disease"/>
            <person name="Earl A."/>
            <person name="Russ C."/>
            <person name="Gilmore M."/>
            <person name="Surin D."/>
            <person name="Walker B."/>
            <person name="Young S."/>
            <person name="Zeng Q."/>
            <person name="Gargeya S."/>
            <person name="Fitzgerald M."/>
            <person name="Haas B."/>
            <person name="Abouelleil A."/>
            <person name="Allen A.W."/>
            <person name="Alvarado L."/>
            <person name="Arachchi H.M."/>
            <person name="Berlin A.M."/>
            <person name="Chapman S.B."/>
            <person name="Gainer-Dewar J."/>
            <person name="Goldberg J."/>
            <person name="Griggs A."/>
            <person name="Gujja S."/>
            <person name="Hansen M."/>
            <person name="Howarth C."/>
            <person name="Imamovic A."/>
            <person name="Ireland A."/>
            <person name="Larimer J."/>
            <person name="McCowan C."/>
            <person name="Murphy C."/>
            <person name="Pearson M."/>
            <person name="Poon T.W."/>
            <person name="Priest M."/>
            <person name="Roberts A."/>
            <person name="Saif S."/>
            <person name="Shea T."/>
            <person name="Sisk P."/>
            <person name="Sykes S."/>
            <person name="Wortman J."/>
            <person name="Nusbaum C."/>
            <person name="Birren B."/>
        </authorList>
    </citation>
    <scope>NUCLEOTIDE SEQUENCE [LARGE SCALE GENOMIC DNA]</scope>
    <source>
        <strain evidence="2 4">ATCC 14025</strain>
    </source>
</reference>
<organism evidence="2 4">
    <name type="scientific">Enterococcus avium ATCC 14025</name>
    <dbReference type="NCBI Taxonomy" id="1140002"/>
    <lineage>
        <taxon>Bacteria</taxon>
        <taxon>Bacillati</taxon>
        <taxon>Bacillota</taxon>
        <taxon>Bacilli</taxon>
        <taxon>Lactobacillales</taxon>
        <taxon>Enterococcaceae</taxon>
        <taxon>Enterococcus</taxon>
    </lineage>
</organism>
<evidence type="ECO:0008006" key="5">
    <source>
        <dbReference type="Google" id="ProtNLM"/>
    </source>
</evidence>
<dbReference type="Proteomes" id="UP000014107">
    <property type="component" value="Unassembled WGS sequence"/>
</dbReference>
<dbReference type="Proteomes" id="UP000014104">
    <property type="component" value="Unassembled WGS sequence"/>
</dbReference>
<reference evidence="1 3" key="1">
    <citation type="submission" date="2013-03" db="EMBL/GenBank/DDBJ databases">
        <title>The Genome Sequence of Enterococcus avium ATCC_14025 (Illumina only assembly).</title>
        <authorList>
            <consortium name="The Broad Institute Genomics Platform"/>
            <consortium name="The Broad Institute Genome Sequencing Center for Infectious Disease"/>
            <person name="Earl A."/>
            <person name="Russ C."/>
            <person name="Gilmore M."/>
            <person name="Surin D."/>
            <person name="Walker B."/>
            <person name="Young S."/>
            <person name="Zeng Q."/>
            <person name="Gargeya S."/>
            <person name="Fitzgerald M."/>
            <person name="Haas B."/>
            <person name="Abouelleil A."/>
            <person name="Allen A.W."/>
            <person name="Alvarado L."/>
            <person name="Arachchi H.M."/>
            <person name="Berlin A.M."/>
            <person name="Chapman S.B."/>
            <person name="Gainer-Dewar J."/>
            <person name="Goldberg J."/>
            <person name="Griggs A."/>
            <person name="Gujja S."/>
            <person name="Hansen M."/>
            <person name="Howarth C."/>
            <person name="Imamovic A."/>
            <person name="Ireland A."/>
            <person name="Larimer J."/>
            <person name="McCowan C."/>
            <person name="Murphy C."/>
            <person name="Pearson M."/>
            <person name="Poon T.W."/>
            <person name="Priest M."/>
            <person name="Roberts A."/>
            <person name="Saif S."/>
            <person name="Shea T."/>
            <person name="Sisk P."/>
            <person name="Sykes S."/>
            <person name="Wortman J."/>
            <person name="Nusbaum C."/>
            <person name="Birren B."/>
        </authorList>
    </citation>
    <scope>NUCLEOTIDE SEQUENCE [LARGE SCALE GENOMIC DNA]</scope>
    <source>
        <strain evidence="1 3">ATCC 14025</strain>
    </source>
</reference>
<comment type="caution">
    <text evidence="2">The sequence shown here is derived from an EMBL/GenBank/DDBJ whole genome shotgun (WGS) entry which is preliminary data.</text>
</comment>
<evidence type="ECO:0000313" key="2">
    <source>
        <dbReference type="EMBL" id="EOU16924.1"/>
    </source>
</evidence>
<evidence type="ECO:0000313" key="3">
    <source>
        <dbReference type="Proteomes" id="UP000014104"/>
    </source>
</evidence>